<proteinExistence type="predicted"/>
<dbReference type="Proteomes" id="UP000193623">
    <property type="component" value="Unassembled WGS sequence"/>
</dbReference>
<evidence type="ECO:0000313" key="2">
    <source>
        <dbReference type="Proteomes" id="UP000193623"/>
    </source>
</evidence>
<name>A0A1Y5R761_9RHOB</name>
<sequence>MSNAFEATNRTVIEQEEISTAVYPDAPDGLSDAAAALSKEIVWDRLEQFTNYKIGQRSIQFRVCSNRGQPWWIPAERPFEITGILIADTTLDDYVATPVRPRADGAVNLEGKAALVTATVGLATAPPLFLEAYKRLAEYFAASQIGPEGVTRYSLSVGPDITEGYSKQATHTAKAMVNSGAADLLRKYRKLGAAHV</sequence>
<dbReference type="EMBL" id="FWFT01000001">
    <property type="protein sequence ID" value="SLN10775.1"/>
    <property type="molecule type" value="Genomic_DNA"/>
</dbReference>
<accession>A0A1Y5R761</accession>
<evidence type="ECO:0000313" key="1">
    <source>
        <dbReference type="EMBL" id="SLN10775.1"/>
    </source>
</evidence>
<dbReference type="AlphaFoldDB" id="A0A1Y5R761"/>
<organism evidence="1 2">
    <name type="scientific">Pseudooctadecabacter jejudonensis</name>
    <dbReference type="NCBI Taxonomy" id="1391910"/>
    <lineage>
        <taxon>Bacteria</taxon>
        <taxon>Pseudomonadati</taxon>
        <taxon>Pseudomonadota</taxon>
        <taxon>Alphaproteobacteria</taxon>
        <taxon>Rhodobacterales</taxon>
        <taxon>Paracoccaceae</taxon>
        <taxon>Pseudooctadecabacter</taxon>
    </lineage>
</organism>
<protein>
    <submittedName>
        <fullName evidence="1">Uncharacterized protein</fullName>
    </submittedName>
</protein>
<reference evidence="1 2" key="1">
    <citation type="submission" date="2017-03" db="EMBL/GenBank/DDBJ databases">
        <authorList>
            <person name="Afonso C.L."/>
            <person name="Miller P.J."/>
            <person name="Scott M.A."/>
            <person name="Spackman E."/>
            <person name="Goraichik I."/>
            <person name="Dimitrov K.M."/>
            <person name="Suarez D.L."/>
            <person name="Swayne D.E."/>
        </authorList>
    </citation>
    <scope>NUCLEOTIDE SEQUENCE [LARGE SCALE GENOMIC DNA]</scope>
    <source>
        <strain evidence="1 2">CECT 8397</strain>
    </source>
</reference>
<gene>
    <name evidence="1" type="ORF">PSJ8397_00042</name>
</gene>
<keyword evidence="2" id="KW-1185">Reference proteome</keyword>